<dbReference type="PROSITE" id="PS51257">
    <property type="entry name" value="PROKAR_LIPOPROTEIN"/>
    <property type="match status" value="1"/>
</dbReference>
<dbReference type="HOGENOM" id="CLU_067080_0_0_11"/>
<reference evidence="9 10" key="1">
    <citation type="submission" date="2013-04" db="EMBL/GenBank/DDBJ databases">
        <title>The Genome Sequence of Propionimicrobium lymphophilum ACS-093-V-SCH5.</title>
        <authorList>
            <consortium name="The Broad Institute Genomics Platform"/>
            <person name="Earl A."/>
            <person name="Ward D."/>
            <person name="Feldgarden M."/>
            <person name="Gevers D."/>
            <person name="Saerens B."/>
            <person name="Vaneechoutte M."/>
            <person name="Walker B."/>
            <person name="Young S."/>
            <person name="Zeng Q."/>
            <person name="Gargeya S."/>
            <person name="Fitzgerald M."/>
            <person name="Haas B."/>
            <person name="Abouelleil A."/>
            <person name="Allen A.W."/>
            <person name="Alvarado L."/>
            <person name="Arachchi H.M."/>
            <person name="Berlin A.M."/>
            <person name="Chapman S.B."/>
            <person name="Gainer-Dewar J."/>
            <person name="Goldberg J."/>
            <person name="Griggs A."/>
            <person name="Gujja S."/>
            <person name="Hansen M."/>
            <person name="Howarth C."/>
            <person name="Imamovic A."/>
            <person name="Ireland A."/>
            <person name="Larimer J."/>
            <person name="McCowan C."/>
            <person name="Murphy C."/>
            <person name="Pearson M."/>
            <person name="Poon T.W."/>
            <person name="Priest M."/>
            <person name="Roberts A."/>
            <person name="Saif S."/>
            <person name="Shea T."/>
            <person name="Sisk P."/>
            <person name="Sykes S."/>
            <person name="Wortman J."/>
            <person name="Nusbaum C."/>
            <person name="Birren B."/>
        </authorList>
    </citation>
    <scope>NUCLEOTIDE SEQUENCE [LARGE SCALE GENOMIC DNA]</scope>
    <source>
        <strain evidence="9 10">ACS-093-V-SCH5</strain>
    </source>
</reference>
<dbReference type="Gene3D" id="3.40.190.10">
    <property type="entry name" value="Periplasmic binding protein-like II"/>
    <property type="match status" value="2"/>
</dbReference>
<feature type="signal peptide" evidence="8">
    <location>
        <begin position="1"/>
        <end position="26"/>
    </location>
</feature>
<keyword evidence="5 6" id="KW-0449">Lipoprotein</keyword>
<keyword evidence="3" id="KW-0472">Membrane</keyword>
<dbReference type="PANTHER" id="PTHR30429:SF0">
    <property type="entry name" value="METHIONINE-BINDING LIPOPROTEIN METQ"/>
    <property type="match status" value="1"/>
</dbReference>
<dbReference type="Pfam" id="PF03180">
    <property type="entry name" value="Lipoprotein_9"/>
    <property type="match status" value="1"/>
</dbReference>
<keyword evidence="2 8" id="KW-0732">Signal</keyword>
<evidence type="ECO:0000256" key="3">
    <source>
        <dbReference type="ARBA" id="ARBA00023136"/>
    </source>
</evidence>
<evidence type="ECO:0000256" key="7">
    <source>
        <dbReference type="PIRSR" id="PIRSR002854-1"/>
    </source>
</evidence>
<dbReference type="PIRSF" id="PIRSF002854">
    <property type="entry name" value="MetQ"/>
    <property type="match status" value="1"/>
</dbReference>
<evidence type="ECO:0000256" key="2">
    <source>
        <dbReference type="ARBA" id="ARBA00022729"/>
    </source>
</evidence>
<dbReference type="AlphaFoldDB" id="S2W2Q7"/>
<name>S2W2Q7_9ACTN</name>
<evidence type="ECO:0000256" key="6">
    <source>
        <dbReference type="PIRNR" id="PIRNR002854"/>
    </source>
</evidence>
<dbReference type="RefSeq" id="WP_016456147.1">
    <property type="nucleotide sequence ID" value="NZ_KE150269.1"/>
</dbReference>
<evidence type="ECO:0000256" key="1">
    <source>
        <dbReference type="ARBA" id="ARBA00004635"/>
    </source>
</evidence>
<sequence length="278" mass="29824">MKINKLIAAGSVLALALAGCSSSGDAEEKEFPTNAEGLTALVVGATPTPHGEILQHIIDTQAKDAGLDIQIKEFNDYVQPNAALSDGSIDANYFQHKPYLDEDSKKKGYDLTSLAAVHLEPLGAYSQKVKSLKDLPEGAKVGVPNDPTNEARALKLLVNEGVIELKDPEDLNATPIDITSNPKNIEIVELEAPQVARSLGDLDAAIINSNFALINGLDPVNGTIATEKVEGNPYANILVVRTKDKDNEKLLKLKDLLCSTDTQNWIKDKYQGTVVPAC</sequence>
<comment type="similarity">
    <text evidence="6">Belongs to the nlpA lipoprotein family.</text>
</comment>
<evidence type="ECO:0000256" key="4">
    <source>
        <dbReference type="ARBA" id="ARBA00023139"/>
    </source>
</evidence>
<evidence type="ECO:0000256" key="5">
    <source>
        <dbReference type="ARBA" id="ARBA00023288"/>
    </source>
</evidence>
<dbReference type="CDD" id="cd13597">
    <property type="entry name" value="PBP2_lipoprotein_Tp32"/>
    <property type="match status" value="1"/>
</dbReference>
<keyword evidence="4" id="KW-0564">Palmitate</keyword>
<dbReference type="OrthoDB" id="9812878at2"/>
<dbReference type="STRING" id="883161.HMPREF9306_01319"/>
<feature type="lipid moiety-binding region" description="S-diacylglycerol cysteine" evidence="7">
    <location>
        <position position="20"/>
    </location>
</feature>
<proteinExistence type="inferred from homology"/>
<dbReference type="GO" id="GO:0016020">
    <property type="term" value="C:membrane"/>
    <property type="evidence" value="ECO:0007669"/>
    <property type="project" value="UniProtKB-SubCell"/>
</dbReference>
<dbReference type="Proteomes" id="UP000014417">
    <property type="component" value="Unassembled WGS sequence"/>
</dbReference>
<protein>
    <recommendedName>
        <fullName evidence="6">Lipoprotein</fullName>
    </recommendedName>
</protein>
<gene>
    <name evidence="9" type="ORF">HMPREF9306_01319</name>
</gene>
<dbReference type="PANTHER" id="PTHR30429">
    <property type="entry name" value="D-METHIONINE-BINDING LIPOPROTEIN METQ"/>
    <property type="match status" value="1"/>
</dbReference>
<evidence type="ECO:0000256" key="8">
    <source>
        <dbReference type="SAM" id="SignalP"/>
    </source>
</evidence>
<organism evidence="9 10">
    <name type="scientific">Propionimicrobium lymphophilum ACS-093-V-SCH5</name>
    <dbReference type="NCBI Taxonomy" id="883161"/>
    <lineage>
        <taxon>Bacteria</taxon>
        <taxon>Bacillati</taxon>
        <taxon>Actinomycetota</taxon>
        <taxon>Actinomycetes</taxon>
        <taxon>Propionibacteriales</taxon>
        <taxon>Propionibacteriaceae</taxon>
        <taxon>Propionimicrobium</taxon>
    </lineage>
</organism>
<feature type="chain" id="PRO_5004501566" description="Lipoprotein" evidence="8">
    <location>
        <begin position="27"/>
        <end position="278"/>
    </location>
</feature>
<accession>S2W2Q7</accession>
<dbReference type="PATRIC" id="fig|883161.3.peg.1313"/>
<evidence type="ECO:0000313" key="9">
    <source>
        <dbReference type="EMBL" id="EPD32620.1"/>
    </source>
</evidence>
<keyword evidence="10" id="KW-1185">Reference proteome</keyword>
<dbReference type="EMBL" id="AGZR01000008">
    <property type="protein sequence ID" value="EPD32620.1"/>
    <property type="molecule type" value="Genomic_DNA"/>
</dbReference>
<dbReference type="InterPro" id="IPR004872">
    <property type="entry name" value="Lipoprotein_NlpA"/>
</dbReference>
<dbReference type="SUPFAM" id="SSF53850">
    <property type="entry name" value="Periplasmic binding protein-like II"/>
    <property type="match status" value="1"/>
</dbReference>
<evidence type="ECO:0000313" key="10">
    <source>
        <dbReference type="Proteomes" id="UP000014417"/>
    </source>
</evidence>
<comment type="caution">
    <text evidence="9">The sequence shown here is derived from an EMBL/GenBank/DDBJ whole genome shotgun (WGS) entry which is preliminary data.</text>
</comment>
<comment type="subcellular location">
    <subcellularLocation>
        <location evidence="1">Membrane</location>
        <topology evidence="1">Lipid-anchor</topology>
    </subcellularLocation>
</comment>